<accession>A0A4R4EJ98</accession>
<comment type="caution">
    <text evidence="1">The sequence shown here is derived from an EMBL/GenBank/DDBJ whole genome shotgun (WGS) entry which is preliminary data.</text>
</comment>
<dbReference type="AlphaFoldDB" id="A0A4R4EJ98"/>
<protein>
    <submittedName>
        <fullName evidence="1">Uncharacterized protein</fullName>
    </submittedName>
</protein>
<keyword evidence="2" id="KW-1185">Reference proteome</keyword>
<dbReference type="InterPro" id="IPR025619">
    <property type="entry name" value="YlzJ"/>
</dbReference>
<proteinExistence type="predicted"/>
<organism evidence="1 2">
    <name type="scientific">Paenibacillus albiflavus</name>
    <dbReference type="NCBI Taxonomy" id="2545760"/>
    <lineage>
        <taxon>Bacteria</taxon>
        <taxon>Bacillati</taxon>
        <taxon>Bacillota</taxon>
        <taxon>Bacilli</taxon>
        <taxon>Bacillales</taxon>
        <taxon>Paenibacillaceae</taxon>
        <taxon>Paenibacillus</taxon>
    </lineage>
</organism>
<sequence>MIHDSLIPLELVFEGMDSFVPNYINVEISGVQMQVEALEAGKARIIRLYSPDPADYLNPAWAPGSIVYLGKS</sequence>
<evidence type="ECO:0000313" key="1">
    <source>
        <dbReference type="EMBL" id="TCZ80019.1"/>
    </source>
</evidence>
<dbReference type="RefSeq" id="WP_132416666.1">
    <property type="nucleotide sequence ID" value="NZ_SKFG01000002.1"/>
</dbReference>
<name>A0A4R4EJ98_9BACL</name>
<dbReference type="Pfam" id="PF14035">
    <property type="entry name" value="YlzJ"/>
    <property type="match status" value="1"/>
</dbReference>
<dbReference type="OrthoDB" id="1683573at2"/>
<dbReference type="EMBL" id="SKFG01000002">
    <property type="protein sequence ID" value="TCZ80019.1"/>
    <property type="molecule type" value="Genomic_DNA"/>
</dbReference>
<gene>
    <name evidence="1" type="ORF">E0485_03930</name>
</gene>
<dbReference type="Proteomes" id="UP000295418">
    <property type="component" value="Unassembled WGS sequence"/>
</dbReference>
<evidence type="ECO:0000313" key="2">
    <source>
        <dbReference type="Proteomes" id="UP000295418"/>
    </source>
</evidence>
<reference evidence="1 2" key="1">
    <citation type="submission" date="2019-03" db="EMBL/GenBank/DDBJ databases">
        <authorList>
            <person name="Kim M.K.M."/>
        </authorList>
    </citation>
    <scope>NUCLEOTIDE SEQUENCE [LARGE SCALE GENOMIC DNA]</scope>
    <source>
        <strain evidence="1 2">18JY21-1</strain>
    </source>
</reference>